<evidence type="ECO:0000256" key="4">
    <source>
        <dbReference type="ARBA" id="ARBA00022490"/>
    </source>
</evidence>
<comment type="similarity">
    <text evidence="2 10 12">Belongs to the GrpE family.</text>
</comment>
<evidence type="ECO:0000256" key="8">
    <source>
        <dbReference type="ARBA" id="ARBA00072274"/>
    </source>
</evidence>
<evidence type="ECO:0000256" key="1">
    <source>
        <dbReference type="ARBA" id="ARBA00004496"/>
    </source>
</evidence>
<keyword evidence="6 10" id="KW-0143">Chaperone</keyword>
<dbReference type="PRINTS" id="PR00773">
    <property type="entry name" value="GRPEPROTEIN"/>
</dbReference>
<evidence type="ECO:0000256" key="11">
    <source>
        <dbReference type="RuleBase" id="RU000639"/>
    </source>
</evidence>
<evidence type="ECO:0000256" key="5">
    <source>
        <dbReference type="ARBA" id="ARBA00023016"/>
    </source>
</evidence>
<dbReference type="GO" id="GO:0042803">
    <property type="term" value="F:protein homodimerization activity"/>
    <property type="evidence" value="ECO:0007669"/>
    <property type="project" value="InterPro"/>
</dbReference>
<dbReference type="HAMAP" id="MF_01151">
    <property type="entry name" value="GrpE"/>
    <property type="match status" value="1"/>
</dbReference>
<evidence type="ECO:0000256" key="6">
    <source>
        <dbReference type="ARBA" id="ARBA00023186"/>
    </source>
</evidence>
<keyword evidence="15" id="KW-1185">Reference proteome</keyword>
<evidence type="ECO:0000313" key="15">
    <source>
        <dbReference type="Proteomes" id="UP000288812"/>
    </source>
</evidence>
<dbReference type="PANTHER" id="PTHR21237:SF23">
    <property type="entry name" value="GRPE PROTEIN HOMOLOG, MITOCHONDRIAL"/>
    <property type="match status" value="1"/>
</dbReference>
<organism evidence="14 15">
    <name type="scientific">Anaerosphaera multitolerans</name>
    <dbReference type="NCBI Taxonomy" id="2487351"/>
    <lineage>
        <taxon>Bacteria</taxon>
        <taxon>Bacillati</taxon>
        <taxon>Bacillota</taxon>
        <taxon>Tissierellia</taxon>
        <taxon>Tissierellales</taxon>
        <taxon>Peptoniphilaceae</taxon>
        <taxon>Anaerosphaera</taxon>
    </lineage>
</organism>
<comment type="subunit">
    <text evidence="3 10">Homodimer.</text>
</comment>
<dbReference type="OrthoDB" id="9812586at2"/>
<keyword evidence="4 10" id="KW-0963">Cytoplasm</keyword>
<dbReference type="GO" id="GO:0000774">
    <property type="term" value="F:adenyl-nucleotide exchange factor activity"/>
    <property type="evidence" value="ECO:0007669"/>
    <property type="project" value="InterPro"/>
</dbReference>
<evidence type="ECO:0000256" key="13">
    <source>
        <dbReference type="SAM" id="MobiDB-lite"/>
    </source>
</evidence>
<name>A0A437S928_9FIRM</name>
<evidence type="ECO:0000256" key="7">
    <source>
        <dbReference type="ARBA" id="ARBA00053401"/>
    </source>
</evidence>
<protein>
    <recommendedName>
        <fullName evidence="8 10">Protein GrpE</fullName>
    </recommendedName>
    <alternativeName>
        <fullName evidence="9 10">HSP-70 cofactor</fullName>
    </alternativeName>
</protein>
<dbReference type="Gene3D" id="3.90.20.20">
    <property type="match status" value="1"/>
</dbReference>
<comment type="caution">
    <text evidence="14">The sequence shown here is derived from an EMBL/GenBank/DDBJ whole genome shotgun (WGS) entry which is preliminary data.</text>
</comment>
<dbReference type="GO" id="GO:0051087">
    <property type="term" value="F:protein-folding chaperone binding"/>
    <property type="evidence" value="ECO:0007669"/>
    <property type="project" value="InterPro"/>
</dbReference>
<evidence type="ECO:0000256" key="9">
    <source>
        <dbReference type="ARBA" id="ARBA00076414"/>
    </source>
</evidence>
<dbReference type="FunFam" id="2.30.22.10:FF:000001">
    <property type="entry name" value="Protein GrpE"/>
    <property type="match status" value="1"/>
</dbReference>
<dbReference type="CDD" id="cd00446">
    <property type="entry name" value="GrpE"/>
    <property type="match status" value="1"/>
</dbReference>
<sequence>MNNEERDLIEEKTEEVIEEKTVEEKESLSQEAEAKEAENNEKDSELDLIKDKFVRLQADFINFKRRTESEKKDYVELGIEKIILGLLPIIDNFERALDANTEKNSFSEGVEMIYVQLLELLEKNDVEEIEALNAEFNPNIHHAVLVEPKEGVKEGMVIEVLQKGYKLGERVLRPSMVKVSQ</sequence>
<evidence type="ECO:0000313" key="14">
    <source>
        <dbReference type="EMBL" id="RVU55338.1"/>
    </source>
</evidence>
<dbReference type="Gene3D" id="2.30.22.10">
    <property type="entry name" value="Head domain of nucleotide exchange factor GrpE"/>
    <property type="match status" value="1"/>
</dbReference>
<comment type="function">
    <text evidence="7 10 11">Participates actively in the response to hyperosmotic and heat shock by preventing the aggregation of stress-denatured proteins, in association with DnaK and GrpE. It is the nucleotide exchange factor for DnaK and may function as a thermosensor. Unfolded proteins bind initially to DnaJ; upon interaction with the DnaJ-bound protein, DnaK hydrolyzes its bound ATP, resulting in the formation of a stable complex. GrpE releases ADP from DnaK; ATP binding to DnaK triggers the release of the substrate protein, thus completing the reaction cycle. Several rounds of ATP-dependent interactions between DnaJ, DnaK and GrpE are required for fully efficient folding.</text>
</comment>
<feature type="region of interest" description="Disordered" evidence="13">
    <location>
        <begin position="1"/>
        <end position="43"/>
    </location>
</feature>
<gene>
    <name evidence="10 14" type="primary">grpE</name>
    <name evidence="14" type="ORF">EF514_03445</name>
</gene>
<dbReference type="PROSITE" id="PS01071">
    <property type="entry name" value="GRPE"/>
    <property type="match status" value="1"/>
</dbReference>
<proteinExistence type="inferred from homology"/>
<dbReference type="AlphaFoldDB" id="A0A437S928"/>
<dbReference type="Pfam" id="PF01025">
    <property type="entry name" value="GrpE"/>
    <property type="match status" value="1"/>
</dbReference>
<dbReference type="SUPFAM" id="SSF58014">
    <property type="entry name" value="Coiled-coil domain of nucleotide exchange factor GrpE"/>
    <property type="match status" value="1"/>
</dbReference>
<dbReference type="GO" id="GO:0051082">
    <property type="term" value="F:unfolded protein binding"/>
    <property type="evidence" value="ECO:0007669"/>
    <property type="project" value="TreeGrafter"/>
</dbReference>
<comment type="subcellular location">
    <subcellularLocation>
        <location evidence="1 10">Cytoplasm</location>
    </subcellularLocation>
</comment>
<dbReference type="PANTHER" id="PTHR21237">
    <property type="entry name" value="GRPE PROTEIN"/>
    <property type="match status" value="1"/>
</dbReference>
<dbReference type="InterPro" id="IPR000740">
    <property type="entry name" value="GrpE"/>
</dbReference>
<dbReference type="InterPro" id="IPR009012">
    <property type="entry name" value="GrpE_head"/>
</dbReference>
<evidence type="ECO:0000256" key="10">
    <source>
        <dbReference type="HAMAP-Rule" id="MF_01151"/>
    </source>
</evidence>
<dbReference type="GO" id="GO:0006457">
    <property type="term" value="P:protein folding"/>
    <property type="evidence" value="ECO:0007669"/>
    <property type="project" value="InterPro"/>
</dbReference>
<accession>A0A437S928</accession>
<keyword evidence="5 10" id="KW-0346">Stress response</keyword>
<dbReference type="EMBL" id="RLIH01000003">
    <property type="protein sequence ID" value="RVU55338.1"/>
    <property type="molecule type" value="Genomic_DNA"/>
</dbReference>
<dbReference type="Proteomes" id="UP000288812">
    <property type="component" value="Unassembled WGS sequence"/>
</dbReference>
<dbReference type="SUPFAM" id="SSF51064">
    <property type="entry name" value="Head domain of nucleotide exchange factor GrpE"/>
    <property type="match status" value="1"/>
</dbReference>
<reference evidence="14 15" key="1">
    <citation type="submission" date="2018-11" db="EMBL/GenBank/DDBJ databases">
        <title>Genome sequencing and assembly of Anaerosphaera sp. nov., GS7-6-2.</title>
        <authorList>
            <person name="Rettenmaier R."/>
            <person name="Liebl W."/>
            <person name="Zverlov V."/>
        </authorList>
    </citation>
    <scope>NUCLEOTIDE SEQUENCE [LARGE SCALE GENOMIC DNA]</scope>
    <source>
        <strain evidence="14 15">GS7-6-2</strain>
    </source>
</reference>
<dbReference type="NCBIfam" id="NF010738">
    <property type="entry name" value="PRK14140.1"/>
    <property type="match status" value="1"/>
</dbReference>
<dbReference type="GO" id="GO:0005737">
    <property type="term" value="C:cytoplasm"/>
    <property type="evidence" value="ECO:0007669"/>
    <property type="project" value="UniProtKB-SubCell"/>
</dbReference>
<evidence type="ECO:0000256" key="3">
    <source>
        <dbReference type="ARBA" id="ARBA00011738"/>
    </source>
</evidence>
<evidence type="ECO:0000256" key="2">
    <source>
        <dbReference type="ARBA" id="ARBA00009054"/>
    </source>
</evidence>
<evidence type="ECO:0000256" key="12">
    <source>
        <dbReference type="RuleBase" id="RU004478"/>
    </source>
</evidence>
<dbReference type="RefSeq" id="WP_127723855.1">
    <property type="nucleotide sequence ID" value="NZ_RLIH01000003.1"/>
</dbReference>
<dbReference type="InterPro" id="IPR013805">
    <property type="entry name" value="GrpE_CC"/>
</dbReference>